<comment type="subcellular location">
    <subcellularLocation>
        <location evidence="1">Cell outer membrane</location>
    </subcellularLocation>
</comment>
<dbReference type="Gene3D" id="1.20.1600.10">
    <property type="entry name" value="Outer membrane efflux proteins (OEP)"/>
    <property type="match status" value="1"/>
</dbReference>
<evidence type="ECO:0000256" key="5">
    <source>
        <dbReference type="ARBA" id="ARBA00023237"/>
    </source>
</evidence>
<dbReference type="PANTHER" id="PTHR30026">
    <property type="entry name" value="OUTER MEMBRANE PROTEIN TOLC"/>
    <property type="match status" value="1"/>
</dbReference>
<dbReference type="InterPro" id="IPR051906">
    <property type="entry name" value="TolC-like"/>
</dbReference>
<dbReference type="SUPFAM" id="SSF56954">
    <property type="entry name" value="Outer membrane efflux proteins (OEP)"/>
    <property type="match status" value="1"/>
</dbReference>
<evidence type="ECO:0000313" key="7">
    <source>
        <dbReference type="Proteomes" id="UP000728968"/>
    </source>
</evidence>
<keyword evidence="2" id="KW-1134">Transmembrane beta strand</keyword>
<proteinExistence type="predicted"/>
<evidence type="ECO:0000256" key="1">
    <source>
        <dbReference type="ARBA" id="ARBA00004442"/>
    </source>
</evidence>
<keyword evidence="4" id="KW-0472">Membrane</keyword>
<organism evidence="6 7">
    <name type="scientific">Fusobacterium mortiferum</name>
    <dbReference type="NCBI Taxonomy" id="850"/>
    <lineage>
        <taxon>Bacteria</taxon>
        <taxon>Fusobacteriati</taxon>
        <taxon>Fusobacteriota</taxon>
        <taxon>Fusobacteriia</taxon>
        <taxon>Fusobacteriales</taxon>
        <taxon>Fusobacteriaceae</taxon>
        <taxon>Fusobacterium</taxon>
    </lineage>
</organism>
<reference evidence="6 7" key="1">
    <citation type="journal article" date="2021" name="Sci. Rep.">
        <title>The distribution of antibiotic resistance genes in chicken gut microbiota commensals.</title>
        <authorList>
            <person name="Juricova H."/>
            <person name="Matiasovicova J."/>
            <person name="Kubasova T."/>
            <person name="Cejkova D."/>
            <person name="Rychlik I."/>
        </authorList>
    </citation>
    <scope>NUCLEOTIDE SEQUENCE [LARGE SCALE GENOMIC DNA]</scope>
    <source>
        <strain evidence="6 7">An425</strain>
    </source>
</reference>
<keyword evidence="7" id="KW-1185">Reference proteome</keyword>
<evidence type="ECO:0000256" key="3">
    <source>
        <dbReference type="ARBA" id="ARBA00022692"/>
    </source>
</evidence>
<keyword evidence="3" id="KW-0812">Transmembrane</keyword>
<comment type="caution">
    <text evidence="6">The sequence shown here is derived from an EMBL/GenBank/DDBJ whole genome shotgun (WGS) entry which is preliminary data.</text>
</comment>
<gene>
    <name evidence="6" type="ORF">H6A04_03505</name>
</gene>
<dbReference type="PANTHER" id="PTHR30026:SF20">
    <property type="entry name" value="OUTER MEMBRANE PROTEIN TOLC"/>
    <property type="match status" value="1"/>
</dbReference>
<dbReference type="Proteomes" id="UP000728968">
    <property type="component" value="Unassembled WGS sequence"/>
</dbReference>
<keyword evidence="5" id="KW-0998">Cell outer membrane</keyword>
<evidence type="ECO:0000256" key="4">
    <source>
        <dbReference type="ARBA" id="ARBA00023136"/>
    </source>
</evidence>
<accession>A0ABS2FZY7</accession>
<sequence length="467" mass="52931">MRLKSLIILFSILVLGCSNNQVKEEKLVTIQEEREYLKKYGETLSLEEILEIAKERNLDLRIKGLEREIATLDKKISFGNFLPTITLGGSYTRLNDEIDIEMDLNMPAISIPGLGSLSLPSSLQTKLVDKSFYTTGVAAQIPIFVPSTWYLYSAMKKGENISQLAESLANKMLQLQVMSEYFYILALESESETLNNSLKSTLELEKKVETSLKVDGVLEWELQKVQAFVESQRIALNKNQRDLRIAKMALKRTLNLNLQEDIEIEKIEVDEVSLPTLEDCVYKALNGNEILQITEKGKEISEDLKKIAITNFLPKIVLGGGYINNSNQTLVDPDFLYGNVTGIISIFNGFKNINEYKKAVRREKIGELTLEKQFMTTVLEVTKAYENVKTSGELLRMAKLNYEAEKGKLNQRKVERKVEMIGDEEYYQALAEYNEALSLKEKAQYQYEMALGALSIAMGESPFRGGN</sequence>
<dbReference type="PROSITE" id="PS51257">
    <property type="entry name" value="PROKAR_LIPOPROTEIN"/>
    <property type="match status" value="1"/>
</dbReference>
<dbReference type="RefSeq" id="WP_204715842.1">
    <property type="nucleotide sequence ID" value="NZ_JACJLT010000019.1"/>
</dbReference>
<evidence type="ECO:0000256" key="2">
    <source>
        <dbReference type="ARBA" id="ARBA00022452"/>
    </source>
</evidence>
<dbReference type="EMBL" id="JACJLT010000019">
    <property type="protein sequence ID" value="MBM6874726.1"/>
    <property type="molecule type" value="Genomic_DNA"/>
</dbReference>
<name>A0ABS2FZY7_FUSMR</name>
<evidence type="ECO:0000313" key="6">
    <source>
        <dbReference type="EMBL" id="MBM6874726.1"/>
    </source>
</evidence>
<protein>
    <submittedName>
        <fullName evidence="6">TolC family protein</fullName>
    </submittedName>
</protein>